<evidence type="ECO:0000313" key="6">
    <source>
        <dbReference type="Proteomes" id="UP000198662"/>
    </source>
</evidence>
<dbReference type="GO" id="GO:0005524">
    <property type="term" value="F:ATP binding"/>
    <property type="evidence" value="ECO:0007669"/>
    <property type="project" value="InterPro"/>
</dbReference>
<evidence type="ECO:0000259" key="2">
    <source>
        <dbReference type="Pfam" id="PF00004"/>
    </source>
</evidence>
<keyword evidence="6" id="KW-1185">Reference proteome</keyword>
<dbReference type="SUPFAM" id="SSF52540">
    <property type="entry name" value="P-loop containing nucleoside triphosphate hydrolases"/>
    <property type="match status" value="1"/>
</dbReference>
<dbReference type="GO" id="GO:0016887">
    <property type="term" value="F:ATP hydrolysis activity"/>
    <property type="evidence" value="ECO:0007669"/>
    <property type="project" value="InterPro"/>
</dbReference>
<dbReference type="Pfam" id="PF00004">
    <property type="entry name" value="AAA"/>
    <property type="match status" value="1"/>
</dbReference>
<feature type="domain" description="DUF7902" evidence="4">
    <location>
        <begin position="626"/>
        <end position="710"/>
    </location>
</feature>
<dbReference type="InterPro" id="IPR057224">
    <property type="entry name" value="DUF7902"/>
</dbReference>
<feature type="domain" description="ATPase AAA-type core" evidence="2">
    <location>
        <begin position="1332"/>
        <end position="1411"/>
    </location>
</feature>
<dbReference type="InterPro" id="IPR003959">
    <property type="entry name" value="ATPase_AAA_core"/>
</dbReference>
<feature type="region of interest" description="Disordered" evidence="1">
    <location>
        <begin position="1"/>
        <end position="28"/>
    </location>
</feature>
<dbReference type="Proteomes" id="UP000198662">
    <property type="component" value="Unassembled WGS sequence"/>
</dbReference>
<reference evidence="6" key="1">
    <citation type="submission" date="2016-10" db="EMBL/GenBank/DDBJ databases">
        <authorList>
            <person name="Varghese N."/>
            <person name="Submissions S."/>
        </authorList>
    </citation>
    <scope>NUCLEOTIDE SEQUENCE [LARGE SCALE GENOMIC DNA]</scope>
    <source>
        <strain evidence="6">CGMCC 4.3147</strain>
    </source>
</reference>
<dbReference type="Pfam" id="PF25472">
    <property type="entry name" value="DUF7902"/>
    <property type="match status" value="1"/>
</dbReference>
<dbReference type="Gene3D" id="3.40.50.300">
    <property type="entry name" value="P-loop containing nucleotide triphosphate hydrolases"/>
    <property type="match status" value="1"/>
</dbReference>
<evidence type="ECO:0000256" key="1">
    <source>
        <dbReference type="SAM" id="MobiDB-lite"/>
    </source>
</evidence>
<dbReference type="OrthoDB" id="9814769at2"/>
<dbReference type="EMBL" id="FNGF01000005">
    <property type="protein sequence ID" value="SDL32346.1"/>
    <property type="molecule type" value="Genomic_DNA"/>
</dbReference>
<evidence type="ECO:0000259" key="3">
    <source>
        <dbReference type="Pfam" id="PF12458"/>
    </source>
</evidence>
<protein>
    <submittedName>
        <fullName evidence="5">ATPase family associated with various cellular activities (AAA)</fullName>
    </submittedName>
</protein>
<dbReference type="InterPro" id="IPR027417">
    <property type="entry name" value="P-loop_NTPase"/>
</dbReference>
<dbReference type="Pfam" id="PF12458">
    <property type="entry name" value="DUF3686"/>
    <property type="match status" value="1"/>
</dbReference>
<feature type="domain" description="DUF3686" evidence="3">
    <location>
        <begin position="58"/>
        <end position="504"/>
    </location>
</feature>
<feature type="compositionally biased region" description="Low complexity" evidence="1">
    <location>
        <begin position="8"/>
        <end position="28"/>
    </location>
</feature>
<evidence type="ECO:0000259" key="4">
    <source>
        <dbReference type="Pfam" id="PF25472"/>
    </source>
</evidence>
<name>A0A1G9J511_9ACTN</name>
<accession>A0A1G9J511</accession>
<evidence type="ECO:0000313" key="5">
    <source>
        <dbReference type="EMBL" id="SDL32346.1"/>
    </source>
</evidence>
<sequence>MAEEKTAAPEAATAGNAPDGTASDRAASDSAAASLGSASLDGGTYEVLSSRLAGYAADLADRAEALNADRTEAFGSTELTLLGTTRIRTANNCVPRDIARIGDRLLFGYNVHMGLKSQTGVADVFALHDFERENGNFAFHEVAESGHALDDPRFVTDFTEIYRYYRSAELLQVREVDTRLLAVFKIGDQLTDQRVLRWQLQSDGTAAYIDARGEADAVWPEPYDFEWTETTREQHVTGRHPHVSIEDEIFVECLGGDLTVKIENNTDTGEGVYSEPVAEPLQSLADAEIAYSRIGPLILLRILPYKETAARHLIYNTRTATVVRADAIGNACRRLPEDHGVIFPGGYYLNEGRLKTFDHESAGLRFKRIVRSPNGEDVLYVFYDQAEGRSLLLPYNVIRKEVAAPMSVHGYAVFDDGTLVAFRAGGEEATRVHPMQVWATPFCSEAHAAATESGDGPINRIGNAEAVRAVSDALSVARIVREMEPAQAVFEALIAAAVRCLDDYPWLGDEGLHGLDETLKQVRDTAESVLDEYATVAELTGEAERALESARTDTVKLLRRARGETPKTAEEWVGLLTELRGASGHLVTLRETRYIDLAGIDALAAEVAESLAATGRRAVAFLERDDAFTAYHEQITGLEHKAEGIATVAEATPVLDDLDARQRGLETLTEVVANLDIGDAVVRTAILGRVSEVLAAVNRARAALAARRRELAVGEGRAEFAAEFALLGQSVTAAISAAGTPAACDEQLGRLLLTIENLETRFAEFDAFLAQLADKRTDVYEAFSSRKQHLLDEAARRAEQLAASADRILDAVARRTLTLSSLDEVNTYFATDPMVERLRKVVAELRGLDDTVRAEEVEGRIAAARAEAGRALTDRIDLFDGDAVKFGEHRIPVNTQPLDLTLVPTGDALAFSLTGTDYRHVVDDPGFADTKAYWQQFLPSENPDVYRSEHLAAALLAEHGTAALLAEEDLPKFVAAAAAERYDEGYERGVHDADAAAVLTEVLRLQQSAGLLRYPAAERALARLFWGEYTAANKEEAAVWAAQARSLAKVREVFGRPDAMAGLVKDIGAPLARFTEGTRLRDHWQFPLAADPQLTVEYLVEELAATGAFAASGRARALLTAFANHIGPTAKAELDKDLSSDLNSDLSSDLNSDFNSDLAAVERDAPADAPRSVFLKWGLAWNWLDAFLGQTESDRFDRGDLPEAIALLIGSADSYDVDAELTAQVTGLLGTHARIENRVLEIRLDEFLARTGGFRRTVLPGYRAYQRRRADLIEAHRSTLRIEEFKPKTMAGFVRNQLIDDVYLPLIGANLAKQIGAGSGEGRRTDQSGMLMLISPPGYGKTTLMEYVADRLGMLLVKVNGPALGHETTSVDPNDAPNATARAEVQKINFALECGSNVLLYLDDIQHTNPELLQKFISLCDAQRKMEGVWNGRTRTYDLRGKRFAVCMAGNPYTEAGQRFRIPDMLANRADVWNLGDVLSGRDRVFAQSYIENALTSNKVTAPLAGRGRADVQLLVRLAAGDPTAAPDGLAHPYSAGELDQVLSVLRKLVRIQETVLRNNLAYIASAATDAAARTEPPFLLQGSYRNMNRLAERVVPVMNDEELEAVIDDHYAGEAQTLASGAESNLLKLAELRGRLDGDREARWEAVKDAFRREQTLGGASDDPMSRAVGAITLLSDRVAGIESAVRQRSSVEGE</sequence>
<proteinExistence type="predicted"/>
<dbReference type="STRING" id="380244.SAMN05216298_3411"/>
<dbReference type="InterPro" id="IPR020958">
    <property type="entry name" value="DUF3686"/>
</dbReference>
<gene>
    <name evidence="5" type="ORF">SAMN05216298_3411</name>
</gene>
<organism evidence="5 6">
    <name type="scientific">Glycomyces sambucus</name>
    <dbReference type="NCBI Taxonomy" id="380244"/>
    <lineage>
        <taxon>Bacteria</taxon>
        <taxon>Bacillati</taxon>
        <taxon>Actinomycetota</taxon>
        <taxon>Actinomycetes</taxon>
        <taxon>Glycomycetales</taxon>
        <taxon>Glycomycetaceae</taxon>
        <taxon>Glycomyces</taxon>
    </lineage>
</organism>
<dbReference type="RefSeq" id="WP_091051731.1">
    <property type="nucleotide sequence ID" value="NZ_FNGF01000005.1"/>
</dbReference>